<evidence type="ECO:0000313" key="4">
    <source>
        <dbReference type="Proteomes" id="UP001151760"/>
    </source>
</evidence>
<evidence type="ECO:0000256" key="2">
    <source>
        <dbReference type="SAM" id="MobiDB-lite"/>
    </source>
</evidence>
<proteinExistence type="predicted"/>
<feature type="region of interest" description="Disordered" evidence="2">
    <location>
        <begin position="149"/>
        <end position="186"/>
    </location>
</feature>
<evidence type="ECO:0000313" key="3">
    <source>
        <dbReference type="EMBL" id="GJT15057.1"/>
    </source>
</evidence>
<dbReference type="EMBL" id="BQNB010013366">
    <property type="protein sequence ID" value="GJT15057.1"/>
    <property type="molecule type" value="Genomic_DNA"/>
</dbReference>
<sequence length="656" mass="72716">MSFSKRPGKNTPQCYTKPLDSLKNWNNLFFWVDERVFPTVVDWRESAPKDEKPAEGCYSVEDVARLDTRSTPIQKQPEALLCLVGLSWRYYLGDDVYPTFLYDDGREMDLFNLIRALNPAKVKTGTRPRAAHEVLLLTVTTNRVIDMGEPAAATESSGTPSTIERSPLDFSNKNPSQPINEGDETEDQVLEIGASEVPPIGHASTTGVAPNIVIEEEDAADVPLVSKRRRSRVNDGANANALPKVLRKDFDVSRPAPSTFGGKSFASTGLEAGSTLSAPASQGTPAGTIVQDPLSFTEPQPALAQDIAESSKGATVAGVPDSAKSSSFTSFAGSPGGIYQPGWGITNSCRFDTPGACQDAVDYMVPPGFFSELRHLPNEEFLNEYNESRDPAGGRVDMKKAAKANSAELTRELESLRAKFTDLQVNNNQLFQQVSTLQAQVTSKEQIKVAFEEFKKREDEKVERRCAEMEARLDALSVDFDEELYPHMPPIGYQTRSTPSRNEMCGIHRPEACLDLEVIEAYDPEADAKYVVALYALKDLEYPLIDHPEKLKDDPIDLIMASLHLESDVGEETPQWIHELRPSSSQLKIYVYPEVHDLRDPWAFKEEMMLEDAIMANGLAILLTDASTRTKTTEDEASPRLIRSKSLLPMYNLDWP</sequence>
<keyword evidence="1" id="KW-0175">Coiled coil</keyword>
<evidence type="ECO:0008006" key="5">
    <source>
        <dbReference type="Google" id="ProtNLM"/>
    </source>
</evidence>
<evidence type="ECO:0000256" key="1">
    <source>
        <dbReference type="SAM" id="Coils"/>
    </source>
</evidence>
<name>A0ABQ5BMP0_9ASTR</name>
<accession>A0ABQ5BMP0</accession>
<feature type="compositionally biased region" description="Polar residues" evidence="2">
    <location>
        <begin position="154"/>
        <end position="179"/>
    </location>
</feature>
<reference evidence="3" key="1">
    <citation type="journal article" date="2022" name="Int. J. Mol. Sci.">
        <title>Draft Genome of Tanacetum Coccineum: Genomic Comparison of Closely Related Tanacetum-Family Plants.</title>
        <authorList>
            <person name="Yamashiro T."/>
            <person name="Shiraishi A."/>
            <person name="Nakayama K."/>
            <person name="Satake H."/>
        </authorList>
    </citation>
    <scope>NUCLEOTIDE SEQUENCE</scope>
</reference>
<dbReference type="Proteomes" id="UP001151760">
    <property type="component" value="Unassembled WGS sequence"/>
</dbReference>
<gene>
    <name evidence="3" type="ORF">Tco_0873763</name>
</gene>
<keyword evidence="4" id="KW-1185">Reference proteome</keyword>
<feature type="coiled-coil region" evidence="1">
    <location>
        <begin position="399"/>
        <end position="433"/>
    </location>
</feature>
<organism evidence="3 4">
    <name type="scientific">Tanacetum coccineum</name>
    <dbReference type="NCBI Taxonomy" id="301880"/>
    <lineage>
        <taxon>Eukaryota</taxon>
        <taxon>Viridiplantae</taxon>
        <taxon>Streptophyta</taxon>
        <taxon>Embryophyta</taxon>
        <taxon>Tracheophyta</taxon>
        <taxon>Spermatophyta</taxon>
        <taxon>Magnoliopsida</taxon>
        <taxon>eudicotyledons</taxon>
        <taxon>Gunneridae</taxon>
        <taxon>Pentapetalae</taxon>
        <taxon>asterids</taxon>
        <taxon>campanulids</taxon>
        <taxon>Asterales</taxon>
        <taxon>Asteraceae</taxon>
        <taxon>Asteroideae</taxon>
        <taxon>Anthemideae</taxon>
        <taxon>Anthemidinae</taxon>
        <taxon>Tanacetum</taxon>
    </lineage>
</organism>
<protein>
    <recommendedName>
        <fullName evidence="5">Transposase (Putative), gypsy type</fullName>
    </recommendedName>
</protein>
<comment type="caution">
    <text evidence="3">The sequence shown here is derived from an EMBL/GenBank/DDBJ whole genome shotgun (WGS) entry which is preliminary data.</text>
</comment>
<reference evidence="3" key="2">
    <citation type="submission" date="2022-01" db="EMBL/GenBank/DDBJ databases">
        <authorList>
            <person name="Yamashiro T."/>
            <person name="Shiraishi A."/>
            <person name="Satake H."/>
            <person name="Nakayama K."/>
        </authorList>
    </citation>
    <scope>NUCLEOTIDE SEQUENCE</scope>
</reference>